<accession>A0A2B7XU61</accession>
<evidence type="ECO:0000256" key="7">
    <source>
        <dbReference type="SAM" id="Phobius"/>
    </source>
</evidence>
<comment type="subcellular location">
    <subcellularLocation>
        <location evidence="1">Membrane</location>
        <topology evidence="1">Multi-pass membrane protein</topology>
    </subcellularLocation>
</comment>
<keyword evidence="2 7" id="KW-0812">Transmembrane</keyword>
<dbReference type="EMBL" id="PDNB01000026">
    <property type="protein sequence ID" value="PGH15304.1"/>
    <property type="molecule type" value="Genomic_DNA"/>
</dbReference>
<feature type="region of interest" description="Disordered" evidence="6">
    <location>
        <begin position="184"/>
        <end position="255"/>
    </location>
</feature>
<evidence type="ECO:0000256" key="4">
    <source>
        <dbReference type="ARBA" id="ARBA00023136"/>
    </source>
</evidence>
<keyword evidence="4 7" id="KW-0472">Membrane</keyword>
<keyword evidence="3 7" id="KW-1133">Transmembrane helix</keyword>
<evidence type="ECO:0000256" key="2">
    <source>
        <dbReference type="ARBA" id="ARBA00022692"/>
    </source>
</evidence>
<sequence length="255" mass="29334">MLDKKLYGRELWIEYRIGIFAFTLLFHEMDARVLQKWNHILVGTLNIFSDIGILVIPLPILFSARIPIHRKLILLVLFSSGIFVIIAVCLRITFSFRDIDSIYTAGAWAIREVFVGIIVVTAPGIKPVFNKARWLNFSSNNASTLNKYGESQSRFHSFNKHQSGTRTTIQSEDSELVRSPYYELSTPHMPKKPKSVKNQPVTSRSSQEDIAKDDDNAIHVVTEYRLEHESGDDSDLLEEQVKRQDMFDRHRRNGP</sequence>
<gene>
    <name evidence="9" type="ORF">AJ79_02469</name>
</gene>
<comment type="caution">
    <text evidence="9">The sequence shown here is derived from an EMBL/GenBank/DDBJ whole genome shotgun (WGS) entry which is preliminary data.</text>
</comment>
<dbReference type="STRING" id="1447875.A0A2B7XU61"/>
<feature type="domain" description="Rhodopsin" evidence="8">
    <location>
        <begin position="40"/>
        <end position="130"/>
    </location>
</feature>
<reference evidence="9 10" key="1">
    <citation type="submission" date="2017-10" db="EMBL/GenBank/DDBJ databases">
        <title>Comparative genomics in systemic dimorphic fungi from Ajellomycetaceae.</title>
        <authorList>
            <person name="Munoz J.F."/>
            <person name="Mcewen J.G."/>
            <person name="Clay O.K."/>
            <person name="Cuomo C.A."/>
        </authorList>
    </citation>
    <scope>NUCLEOTIDE SEQUENCE [LARGE SCALE GENOMIC DNA]</scope>
    <source>
        <strain evidence="9 10">UAMH5409</strain>
    </source>
</reference>
<evidence type="ECO:0000256" key="3">
    <source>
        <dbReference type="ARBA" id="ARBA00022989"/>
    </source>
</evidence>
<dbReference type="AlphaFoldDB" id="A0A2B7XU61"/>
<dbReference type="Proteomes" id="UP000223968">
    <property type="component" value="Unassembled WGS sequence"/>
</dbReference>
<name>A0A2B7XU61_9EURO</name>
<feature type="transmembrane region" description="Helical" evidence="7">
    <location>
        <begin position="106"/>
        <end position="125"/>
    </location>
</feature>
<dbReference type="PANTHER" id="PTHR33048:SF152">
    <property type="entry name" value="INTEGRAL MEMBRANE PROTEIN"/>
    <property type="match status" value="1"/>
</dbReference>
<evidence type="ECO:0000313" key="10">
    <source>
        <dbReference type="Proteomes" id="UP000223968"/>
    </source>
</evidence>
<dbReference type="InterPro" id="IPR049326">
    <property type="entry name" value="Rhodopsin_dom_fungi"/>
</dbReference>
<proteinExistence type="inferred from homology"/>
<evidence type="ECO:0000256" key="5">
    <source>
        <dbReference type="ARBA" id="ARBA00038359"/>
    </source>
</evidence>
<evidence type="ECO:0000256" key="1">
    <source>
        <dbReference type="ARBA" id="ARBA00004141"/>
    </source>
</evidence>
<keyword evidence="10" id="KW-1185">Reference proteome</keyword>
<evidence type="ECO:0000259" key="8">
    <source>
        <dbReference type="Pfam" id="PF20684"/>
    </source>
</evidence>
<dbReference type="InterPro" id="IPR052337">
    <property type="entry name" value="SAT4-like"/>
</dbReference>
<feature type="compositionally biased region" description="Basic and acidic residues" evidence="6">
    <location>
        <begin position="206"/>
        <end position="231"/>
    </location>
</feature>
<dbReference type="Pfam" id="PF20684">
    <property type="entry name" value="Fung_rhodopsin"/>
    <property type="match status" value="1"/>
</dbReference>
<organism evidence="9 10">
    <name type="scientific">Helicocarpus griseus UAMH5409</name>
    <dbReference type="NCBI Taxonomy" id="1447875"/>
    <lineage>
        <taxon>Eukaryota</taxon>
        <taxon>Fungi</taxon>
        <taxon>Dikarya</taxon>
        <taxon>Ascomycota</taxon>
        <taxon>Pezizomycotina</taxon>
        <taxon>Eurotiomycetes</taxon>
        <taxon>Eurotiomycetidae</taxon>
        <taxon>Onygenales</taxon>
        <taxon>Ajellomycetaceae</taxon>
        <taxon>Helicocarpus</taxon>
    </lineage>
</organism>
<dbReference type="PANTHER" id="PTHR33048">
    <property type="entry name" value="PTH11-LIKE INTEGRAL MEMBRANE PROTEIN (AFU_ORTHOLOGUE AFUA_5G11245)"/>
    <property type="match status" value="1"/>
</dbReference>
<comment type="similarity">
    <text evidence="5">Belongs to the SAT4 family.</text>
</comment>
<feature type="transmembrane region" description="Helical" evidence="7">
    <location>
        <begin position="40"/>
        <end position="60"/>
    </location>
</feature>
<evidence type="ECO:0000256" key="6">
    <source>
        <dbReference type="SAM" id="MobiDB-lite"/>
    </source>
</evidence>
<dbReference type="OrthoDB" id="4329349at2759"/>
<evidence type="ECO:0000313" key="9">
    <source>
        <dbReference type="EMBL" id="PGH15304.1"/>
    </source>
</evidence>
<feature type="compositionally biased region" description="Basic and acidic residues" evidence="6">
    <location>
        <begin position="239"/>
        <end position="248"/>
    </location>
</feature>
<feature type="compositionally biased region" description="Polar residues" evidence="6">
    <location>
        <begin position="196"/>
        <end position="205"/>
    </location>
</feature>
<dbReference type="GO" id="GO:0016020">
    <property type="term" value="C:membrane"/>
    <property type="evidence" value="ECO:0007669"/>
    <property type="project" value="UniProtKB-SubCell"/>
</dbReference>
<protein>
    <recommendedName>
        <fullName evidence="8">Rhodopsin domain-containing protein</fullName>
    </recommendedName>
</protein>
<feature type="transmembrane region" description="Helical" evidence="7">
    <location>
        <begin position="72"/>
        <end position="94"/>
    </location>
</feature>